<evidence type="ECO:0000313" key="2">
    <source>
        <dbReference type="EMBL" id="CAI6351262.1"/>
    </source>
</evidence>
<evidence type="ECO:0000256" key="1">
    <source>
        <dbReference type="SAM" id="Phobius"/>
    </source>
</evidence>
<reference evidence="2 3" key="1">
    <citation type="submission" date="2023-01" db="EMBL/GenBank/DDBJ databases">
        <authorList>
            <person name="Whitehead M."/>
        </authorList>
    </citation>
    <scope>NUCLEOTIDE SEQUENCE [LARGE SCALE GENOMIC DNA]</scope>
</reference>
<feature type="transmembrane region" description="Helical" evidence="1">
    <location>
        <begin position="12"/>
        <end position="30"/>
    </location>
</feature>
<keyword evidence="3" id="KW-1185">Reference proteome</keyword>
<keyword evidence="1" id="KW-1133">Transmembrane helix</keyword>
<dbReference type="AlphaFoldDB" id="A0AAV0W658"/>
<keyword evidence="1" id="KW-0812">Transmembrane</keyword>
<keyword evidence="1" id="KW-0472">Membrane</keyword>
<protein>
    <recommendedName>
        <fullName evidence="4">Secreted protein</fullName>
    </recommendedName>
</protein>
<evidence type="ECO:0008006" key="4">
    <source>
        <dbReference type="Google" id="ProtNLM"/>
    </source>
</evidence>
<proteinExistence type="predicted"/>
<accession>A0AAV0W658</accession>
<name>A0AAV0W658_9HEMI</name>
<dbReference type="EMBL" id="CARXXK010000001">
    <property type="protein sequence ID" value="CAI6351262.1"/>
    <property type="molecule type" value="Genomic_DNA"/>
</dbReference>
<sequence length="95" mass="10740">MVIVELRKVVGMFFLLLCWIPNSLFLNFGGRPYQDCRRRRFSVDTAFGTMRGAIAGANTPPCPSGSVVRDLHNLSSCLDRFIHRFVMVDIGSKIF</sequence>
<comment type="caution">
    <text evidence="2">The sequence shown here is derived from an EMBL/GenBank/DDBJ whole genome shotgun (WGS) entry which is preliminary data.</text>
</comment>
<evidence type="ECO:0000313" key="3">
    <source>
        <dbReference type="Proteomes" id="UP001160148"/>
    </source>
</evidence>
<organism evidence="2 3">
    <name type="scientific">Macrosiphum euphorbiae</name>
    <name type="common">potato aphid</name>
    <dbReference type="NCBI Taxonomy" id="13131"/>
    <lineage>
        <taxon>Eukaryota</taxon>
        <taxon>Metazoa</taxon>
        <taxon>Ecdysozoa</taxon>
        <taxon>Arthropoda</taxon>
        <taxon>Hexapoda</taxon>
        <taxon>Insecta</taxon>
        <taxon>Pterygota</taxon>
        <taxon>Neoptera</taxon>
        <taxon>Paraneoptera</taxon>
        <taxon>Hemiptera</taxon>
        <taxon>Sternorrhyncha</taxon>
        <taxon>Aphidomorpha</taxon>
        <taxon>Aphidoidea</taxon>
        <taxon>Aphididae</taxon>
        <taxon>Macrosiphini</taxon>
        <taxon>Macrosiphum</taxon>
    </lineage>
</organism>
<dbReference type="Proteomes" id="UP001160148">
    <property type="component" value="Unassembled WGS sequence"/>
</dbReference>
<gene>
    <name evidence="2" type="ORF">MEUPH1_LOCUS7627</name>
</gene>